<dbReference type="GO" id="GO:0003677">
    <property type="term" value="F:DNA binding"/>
    <property type="evidence" value="ECO:0007669"/>
    <property type="project" value="UniProtKB-KW"/>
</dbReference>
<dbReference type="InterPro" id="IPR029787">
    <property type="entry name" value="Nucleotide_cyclase"/>
</dbReference>
<dbReference type="Pfam" id="PF25872">
    <property type="entry name" value="HTH_77"/>
    <property type="match status" value="1"/>
</dbReference>
<dbReference type="PRINTS" id="PR00038">
    <property type="entry name" value="HTHLUXR"/>
</dbReference>
<dbReference type="PROSITE" id="PS00622">
    <property type="entry name" value="HTH_LUXR_1"/>
    <property type="match status" value="1"/>
</dbReference>
<gene>
    <name evidence="6" type="ORF">LAUMK136_04666</name>
</gene>
<dbReference type="SUPFAM" id="SSF52540">
    <property type="entry name" value="P-loop containing nucleoside triphosphate hydrolases"/>
    <property type="match status" value="1"/>
</dbReference>
<dbReference type="GO" id="GO:0035556">
    <property type="term" value="P:intracellular signal transduction"/>
    <property type="evidence" value="ECO:0007669"/>
    <property type="project" value="InterPro"/>
</dbReference>
<dbReference type="SMART" id="SM00421">
    <property type="entry name" value="HTH_LUXR"/>
    <property type="match status" value="1"/>
</dbReference>
<keyword evidence="3" id="KW-0804">Transcription</keyword>
<dbReference type="InterPro" id="IPR036388">
    <property type="entry name" value="WH-like_DNA-bd_sf"/>
</dbReference>
<name>A0A498QB78_9MYCO</name>
<dbReference type="PROSITE" id="PS50043">
    <property type="entry name" value="HTH_LUXR_2"/>
    <property type="match status" value="1"/>
</dbReference>
<dbReference type="InterPro" id="IPR000792">
    <property type="entry name" value="Tscrpt_reg_LuxR_C"/>
</dbReference>
<keyword evidence="1" id="KW-0805">Transcription regulation</keyword>
<dbReference type="Proteomes" id="UP000273307">
    <property type="component" value="Unassembled WGS sequence"/>
</dbReference>
<dbReference type="InterPro" id="IPR058852">
    <property type="entry name" value="HTH_77"/>
</dbReference>
<sequence length="1115" mass="120435">MFRRRWFRMLTSMSDTNPGADILPVDGSELGMSDLPNGTVTLLLADVEGSTQLWQTQPEQTAAAIVELDRTLASLIVDHDGVRPVEQGEGDSFVVAFIRASDALNCALALQRAPLAPLRLRIGLHTGEVRMRDPKDPTNYVGPTINRTARLRDLAHGGQTVLSGTTSDLVIDQLPAGVWLTDLGTHTLRDLPRPERVTQLCHPDLRNDFPPLRLPKTIAAQGLPSQLTSFVGREQELAHGRQLLTAHRLVTLTGAGGVGKTRLASQIAARAAGEFDSGVWYVDLAPITDPDAVPAAMMRALSLPNQPGRSTMDTLLRFVADRQMLIVLDNCEHLLDAIAELIVALLGASRRLTLMATSREPIGTPGEVTWRVPSLSVADESVELFSDRARRVLPDFRIDAETAAAVTEICRRLDGMPLAIELAAARVRALSLNEIVDGLHDRFRLLTGGARTAVRRQQTLHASVDWSHGLLSETERVMFRRLAVFLGGFDLDAAQAIDASPQRYHVLDQLTLLVDKSLVVAENTCGRTRYRLLETVRQYALDKLAESGEADSVRVRHRDHYTAMAALLDAPASADHQRRLDRAAAEIDNLRAAFTWSLENFDSEGALALASSLQPLWLTRGRIREGLAWFDNALADIDARRDQVAPAVRVRALADKAVLDAWAGAPGSLDRAEHALTIARDLDDPALLVRALTACTFIATYNAEIARAYCTEAIGLARVTADHWRLSQLLGWQAYAAIIAGNPMQARVAAEEGRDVADAIGDGFHSRECRLWLGWAQLWRGELDSATANFAEVITEAQAAHDGISRAIGLAGRGWTLAYQGDTGAARAAADAAIKGGADLGELYEGIGHGALAVAAVAAGDPATARAASEAAQRLMPSETAVTTICWAAQAALACGDLAVAQRWAEEAVSATTAWPYHAMEALATRARVALARTDRDRAEHDAHDALVRGVGVEAYARIPDLLECLANLAVDADSHREAARLFAAAAAMRERMGLVRFTIYDAGYEASVAVVRNGLGDNDFEGAWQEGAALSTDEAIGYAQRGRGERRRPSTGWASLTPAELDVVRLVGNGLSNNDIASRLFVSPRTVQSHLTHVYTKLGVTSRVQLAQQAARQG</sequence>
<dbReference type="PANTHER" id="PTHR47691">
    <property type="entry name" value="REGULATOR-RELATED"/>
    <property type="match status" value="1"/>
</dbReference>
<dbReference type="SUPFAM" id="SSF46894">
    <property type="entry name" value="C-terminal effector domain of the bipartite response regulators"/>
    <property type="match status" value="1"/>
</dbReference>
<dbReference type="Pfam" id="PF00196">
    <property type="entry name" value="GerE"/>
    <property type="match status" value="1"/>
</dbReference>
<dbReference type="FunFam" id="3.40.50.300:FF:001702">
    <property type="entry name" value="Transcriptional regulator, LuxR family"/>
    <property type="match status" value="1"/>
</dbReference>
<dbReference type="Pfam" id="PF00211">
    <property type="entry name" value="Guanylate_cyc"/>
    <property type="match status" value="1"/>
</dbReference>
<dbReference type="Gene3D" id="1.25.40.10">
    <property type="entry name" value="Tetratricopeptide repeat domain"/>
    <property type="match status" value="1"/>
</dbReference>
<reference evidence="6 7" key="1">
    <citation type="submission" date="2018-09" db="EMBL/GenBank/DDBJ databases">
        <authorList>
            <person name="Tagini F."/>
        </authorList>
    </citation>
    <scope>NUCLEOTIDE SEQUENCE [LARGE SCALE GENOMIC DNA]</scope>
    <source>
        <strain evidence="6 7">MK136</strain>
    </source>
</reference>
<dbReference type="InterPro" id="IPR016032">
    <property type="entry name" value="Sig_transdc_resp-reg_C-effctor"/>
</dbReference>
<dbReference type="Gene3D" id="1.10.10.10">
    <property type="entry name" value="Winged helix-like DNA-binding domain superfamily/Winged helix DNA-binding domain"/>
    <property type="match status" value="1"/>
</dbReference>
<dbReference type="GO" id="GO:0043531">
    <property type="term" value="F:ADP binding"/>
    <property type="evidence" value="ECO:0007669"/>
    <property type="project" value="InterPro"/>
</dbReference>
<evidence type="ECO:0000313" key="7">
    <source>
        <dbReference type="Proteomes" id="UP000273307"/>
    </source>
</evidence>
<dbReference type="AlphaFoldDB" id="A0A498QB78"/>
<dbReference type="SUPFAM" id="SSF48452">
    <property type="entry name" value="TPR-like"/>
    <property type="match status" value="1"/>
</dbReference>
<dbReference type="GO" id="GO:0009190">
    <property type="term" value="P:cyclic nucleotide biosynthetic process"/>
    <property type="evidence" value="ECO:0007669"/>
    <property type="project" value="InterPro"/>
</dbReference>
<accession>A0A498QB78</accession>
<dbReference type="PANTHER" id="PTHR47691:SF3">
    <property type="entry name" value="HTH-TYPE TRANSCRIPTIONAL REGULATOR RV0890C-RELATED"/>
    <property type="match status" value="1"/>
</dbReference>
<feature type="domain" description="HTH luxR-type" evidence="4">
    <location>
        <begin position="1050"/>
        <end position="1115"/>
    </location>
</feature>
<dbReference type="Pfam" id="PF13401">
    <property type="entry name" value="AAA_22"/>
    <property type="match status" value="1"/>
</dbReference>
<dbReference type="SUPFAM" id="SSF55073">
    <property type="entry name" value="Nucleotide cyclase"/>
    <property type="match status" value="1"/>
</dbReference>
<dbReference type="PRINTS" id="PR00364">
    <property type="entry name" value="DISEASERSIST"/>
</dbReference>
<dbReference type="GO" id="GO:0006355">
    <property type="term" value="P:regulation of DNA-templated transcription"/>
    <property type="evidence" value="ECO:0007669"/>
    <property type="project" value="InterPro"/>
</dbReference>
<evidence type="ECO:0000256" key="1">
    <source>
        <dbReference type="ARBA" id="ARBA00023015"/>
    </source>
</evidence>
<evidence type="ECO:0000256" key="3">
    <source>
        <dbReference type="ARBA" id="ARBA00023163"/>
    </source>
</evidence>
<dbReference type="InterPro" id="IPR049945">
    <property type="entry name" value="AAA_22"/>
</dbReference>
<keyword evidence="7" id="KW-1185">Reference proteome</keyword>
<dbReference type="InterPro" id="IPR001054">
    <property type="entry name" value="A/G_cyclase"/>
</dbReference>
<evidence type="ECO:0000256" key="2">
    <source>
        <dbReference type="ARBA" id="ARBA00023125"/>
    </source>
</evidence>
<dbReference type="InterPro" id="IPR027417">
    <property type="entry name" value="P-loop_NTPase"/>
</dbReference>
<feature type="domain" description="Guanylate cyclase" evidence="5">
    <location>
        <begin position="41"/>
        <end position="152"/>
    </location>
</feature>
<dbReference type="CDD" id="cd06170">
    <property type="entry name" value="LuxR_C_like"/>
    <property type="match status" value="1"/>
</dbReference>
<evidence type="ECO:0000259" key="4">
    <source>
        <dbReference type="PROSITE" id="PS50043"/>
    </source>
</evidence>
<keyword evidence="2" id="KW-0238">DNA-binding</keyword>
<proteinExistence type="predicted"/>
<evidence type="ECO:0000259" key="5">
    <source>
        <dbReference type="PROSITE" id="PS50125"/>
    </source>
</evidence>
<organism evidence="6 7">
    <name type="scientific">Mycobacterium attenuatum</name>
    <dbReference type="NCBI Taxonomy" id="2341086"/>
    <lineage>
        <taxon>Bacteria</taxon>
        <taxon>Bacillati</taxon>
        <taxon>Actinomycetota</taxon>
        <taxon>Actinomycetes</taxon>
        <taxon>Mycobacteriales</taxon>
        <taxon>Mycobacteriaceae</taxon>
        <taxon>Mycobacterium</taxon>
    </lineage>
</organism>
<dbReference type="Gene3D" id="3.40.50.300">
    <property type="entry name" value="P-loop containing nucleotide triphosphate hydrolases"/>
    <property type="match status" value="1"/>
</dbReference>
<dbReference type="InterPro" id="IPR011990">
    <property type="entry name" value="TPR-like_helical_dom_sf"/>
</dbReference>
<dbReference type="Gene3D" id="3.30.70.1230">
    <property type="entry name" value="Nucleotide cyclase"/>
    <property type="match status" value="2"/>
</dbReference>
<dbReference type="PROSITE" id="PS50125">
    <property type="entry name" value="GUANYLATE_CYCLASE_2"/>
    <property type="match status" value="1"/>
</dbReference>
<dbReference type="CDD" id="cd07302">
    <property type="entry name" value="CHD"/>
    <property type="match status" value="1"/>
</dbReference>
<dbReference type="FunFam" id="1.10.10.10:FF:000553">
    <property type="entry name" value="Transcriptional regulator, LuxR family"/>
    <property type="match status" value="1"/>
</dbReference>
<evidence type="ECO:0000313" key="6">
    <source>
        <dbReference type="EMBL" id="VBA42617.1"/>
    </source>
</evidence>
<dbReference type="SMART" id="SM00044">
    <property type="entry name" value="CYCc"/>
    <property type="match status" value="1"/>
</dbReference>
<dbReference type="EMBL" id="UPHP01000123">
    <property type="protein sequence ID" value="VBA42617.1"/>
    <property type="molecule type" value="Genomic_DNA"/>
</dbReference>
<protein>
    <submittedName>
        <fullName evidence="6">HTH-type transcriptional regulator</fullName>
    </submittedName>
</protein>
<dbReference type="GO" id="GO:0004016">
    <property type="term" value="F:adenylate cyclase activity"/>
    <property type="evidence" value="ECO:0007669"/>
    <property type="project" value="UniProtKB-ARBA"/>
</dbReference>